<dbReference type="Gene3D" id="2.60.40.60">
    <property type="entry name" value="Cadherins"/>
    <property type="match status" value="5"/>
</dbReference>
<keyword evidence="10 26" id="KW-0732">Signal</keyword>
<dbReference type="GO" id="GO:0016339">
    <property type="term" value="P:calcium-dependent cell-cell adhesion via plasma membrane cell adhesion molecules"/>
    <property type="evidence" value="ECO:0007669"/>
    <property type="project" value="TreeGrafter"/>
</dbReference>
<dbReference type="Gene3D" id="4.10.900.10">
    <property type="entry name" value="TCF3-CBD (Catenin binding domain)"/>
    <property type="match status" value="1"/>
</dbReference>
<keyword evidence="8 22" id="KW-0812">Transmembrane</keyword>
<dbReference type="GO" id="GO:0007043">
    <property type="term" value="P:cell-cell junction assembly"/>
    <property type="evidence" value="ECO:0007669"/>
    <property type="project" value="TreeGrafter"/>
</dbReference>
<dbReference type="PRINTS" id="PR00205">
    <property type="entry name" value="CADHERIN"/>
</dbReference>
<dbReference type="InterPro" id="IPR039808">
    <property type="entry name" value="Cadherin"/>
</dbReference>
<dbReference type="InterPro" id="IPR000233">
    <property type="entry name" value="Cadherin_Y-type_LIR"/>
</dbReference>
<dbReference type="Ensembl" id="ENSSAUT00010062522.1">
    <property type="protein sequence ID" value="ENSSAUP00010059604.1"/>
    <property type="gene ID" value="ENSSAUG00010024212.1"/>
</dbReference>
<evidence type="ECO:0000256" key="8">
    <source>
        <dbReference type="ARBA" id="ARBA00022692"/>
    </source>
</evidence>
<dbReference type="PANTHER" id="PTHR24027">
    <property type="entry name" value="CADHERIN-23"/>
    <property type="match status" value="1"/>
</dbReference>
<dbReference type="GO" id="GO:0044331">
    <property type="term" value="P:cell-cell adhesion mediated by cadherin"/>
    <property type="evidence" value="ECO:0007669"/>
    <property type="project" value="TreeGrafter"/>
</dbReference>
<dbReference type="FunFam" id="2.60.40.60:FF:000019">
    <property type="entry name" value="Cadherin 2"/>
    <property type="match status" value="1"/>
</dbReference>
<gene>
    <name evidence="28" type="primary">LOC115586944</name>
</gene>
<keyword evidence="19" id="KW-0325">Glycoprotein</keyword>
<keyword evidence="7" id="KW-0963">Cytoplasm</keyword>
<comment type="subcellular location">
    <subcellularLocation>
        <location evidence="4">Cell junction</location>
        <location evidence="4">Adherens junction</location>
    </subcellularLocation>
    <subcellularLocation>
        <location evidence="2 22">Cell membrane</location>
        <topology evidence="2 22">Single-pass type I membrane protein</topology>
    </subcellularLocation>
    <subcellularLocation>
        <location evidence="3">Cytoplasm</location>
    </subcellularLocation>
    <subcellularLocation>
        <location evidence="1">Endosome</location>
    </subcellularLocation>
    <subcellularLocation>
        <location evidence="5">Golgi apparatus</location>
        <location evidence="5">trans-Golgi network</location>
    </subcellularLocation>
</comment>
<dbReference type="GO" id="GO:0005912">
    <property type="term" value="C:adherens junction"/>
    <property type="evidence" value="ECO:0007669"/>
    <property type="project" value="UniProtKB-SubCell"/>
</dbReference>
<dbReference type="GeneTree" id="ENSGT00940000154848"/>
<keyword evidence="13 21" id="KW-0106">Calcium</keyword>
<feature type="domain" description="Cadherin" evidence="27">
    <location>
        <begin position="183"/>
        <end position="294"/>
    </location>
</feature>
<proteinExistence type="predicted"/>
<dbReference type="GO" id="GO:0000902">
    <property type="term" value="P:cell morphogenesis"/>
    <property type="evidence" value="ECO:0007669"/>
    <property type="project" value="TreeGrafter"/>
</dbReference>
<dbReference type="GO" id="GO:0030010">
    <property type="term" value="P:establishment of cell polarity"/>
    <property type="evidence" value="ECO:0007669"/>
    <property type="project" value="UniProtKB-ARBA"/>
</dbReference>
<evidence type="ECO:0000256" key="12">
    <source>
        <dbReference type="ARBA" id="ARBA00022753"/>
    </source>
</evidence>
<dbReference type="GO" id="GO:0005794">
    <property type="term" value="C:Golgi apparatus"/>
    <property type="evidence" value="ECO:0007669"/>
    <property type="project" value="UniProtKB-SubCell"/>
</dbReference>
<feature type="signal peptide" evidence="26">
    <location>
        <begin position="1"/>
        <end position="27"/>
    </location>
</feature>
<reference evidence="28" key="2">
    <citation type="submission" date="2025-08" db="UniProtKB">
        <authorList>
            <consortium name="Ensembl"/>
        </authorList>
    </citation>
    <scope>IDENTIFICATION</scope>
</reference>
<keyword evidence="15" id="KW-0965">Cell junction</keyword>
<evidence type="ECO:0000256" key="11">
    <source>
        <dbReference type="ARBA" id="ARBA00022737"/>
    </source>
</evidence>
<dbReference type="InterPro" id="IPR027397">
    <property type="entry name" value="Catenin-bd_sf"/>
</dbReference>
<dbReference type="GO" id="GO:0060027">
    <property type="term" value="P:convergent extension involved in gastrulation"/>
    <property type="evidence" value="ECO:0007669"/>
    <property type="project" value="UniProtKB-ARBA"/>
</dbReference>
<comment type="function">
    <text evidence="23">Cadherins are calcium-dependent cell adhesion proteins.</text>
</comment>
<evidence type="ECO:0000256" key="10">
    <source>
        <dbReference type="ARBA" id="ARBA00022729"/>
    </source>
</evidence>
<dbReference type="GO" id="GO:0007156">
    <property type="term" value="P:homophilic cell adhesion via plasma membrane adhesion molecules"/>
    <property type="evidence" value="ECO:0007669"/>
    <property type="project" value="InterPro"/>
</dbReference>
<keyword evidence="18 25" id="KW-0472">Membrane</keyword>
<dbReference type="GO" id="GO:0001841">
    <property type="term" value="P:neural tube formation"/>
    <property type="evidence" value="ECO:0007669"/>
    <property type="project" value="UniProtKB-ARBA"/>
</dbReference>
<evidence type="ECO:0000256" key="6">
    <source>
        <dbReference type="ARBA" id="ARBA00022475"/>
    </source>
</evidence>
<dbReference type="GO" id="GO:0042074">
    <property type="term" value="P:cell migration involved in gastrulation"/>
    <property type="evidence" value="ECO:0007669"/>
    <property type="project" value="UniProtKB-ARBA"/>
</dbReference>
<evidence type="ECO:0000313" key="28">
    <source>
        <dbReference type="Ensembl" id="ENSSAUP00010059604.1"/>
    </source>
</evidence>
<dbReference type="InterPro" id="IPR020894">
    <property type="entry name" value="Cadherin_CS"/>
</dbReference>
<dbReference type="GO" id="GO:0007498">
    <property type="term" value="P:mesoderm development"/>
    <property type="evidence" value="ECO:0007669"/>
    <property type="project" value="UniProtKB-ARBA"/>
</dbReference>
<dbReference type="AlphaFoldDB" id="A0A671Y7T4"/>
<dbReference type="Pfam" id="PF01049">
    <property type="entry name" value="CADH_Y-type_LIR"/>
    <property type="match status" value="1"/>
</dbReference>
<evidence type="ECO:0000256" key="14">
    <source>
        <dbReference type="ARBA" id="ARBA00022889"/>
    </source>
</evidence>
<dbReference type="GO" id="GO:0008013">
    <property type="term" value="F:beta-catenin binding"/>
    <property type="evidence" value="ECO:0007669"/>
    <property type="project" value="TreeGrafter"/>
</dbReference>
<dbReference type="InterPro" id="IPR002126">
    <property type="entry name" value="Cadherin-like_dom"/>
</dbReference>
<dbReference type="Pfam" id="PF00028">
    <property type="entry name" value="Cadherin"/>
    <property type="match status" value="4"/>
</dbReference>
<evidence type="ECO:0000256" key="22">
    <source>
        <dbReference type="RuleBase" id="RU003318"/>
    </source>
</evidence>
<dbReference type="FunFam" id="2.60.40.60:FF:000011">
    <property type="entry name" value="Cadherin 1"/>
    <property type="match status" value="1"/>
</dbReference>
<keyword evidence="11" id="KW-0677">Repeat</keyword>
<keyword evidence="12" id="KW-0967">Endosome</keyword>
<evidence type="ECO:0000259" key="27">
    <source>
        <dbReference type="PROSITE" id="PS50268"/>
    </source>
</evidence>
<evidence type="ECO:0000256" key="2">
    <source>
        <dbReference type="ARBA" id="ARBA00004251"/>
    </source>
</evidence>
<dbReference type="SUPFAM" id="SSF49313">
    <property type="entry name" value="Cadherin-like"/>
    <property type="match status" value="5"/>
</dbReference>
<keyword evidence="17" id="KW-0333">Golgi apparatus</keyword>
<name>A0A671Y7T4_SPAAU</name>
<dbReference type="CDD" id="cd11304">
    <property type="entry name" value="Cadherin_repeat"/>
    <property type="match status" value="3"/>
</dbReference>
<evidence type="ECO:0000256" key="20">
    <source>
        <dbReference type="ARBA" id="ARBA00023893"/>
    </source>
</evidence>
<evidence type="ECO:0000256" key="7">
    <source>
        <dbReference type="ARBA" id="ARBA00022490"/>
    </source>
</evidence>
<dbReference type="FunFam" id="4.10.900.10:FF:000001">
    <property type="entry name" value="Cadherin 2"/>
    <property type="match status" value="1"/>
</dbReference>
<dbReference type="GO" id="GO:0005509">
    <property type="term" value="F:calcium ion binding"/>
    <property type="evidence" value="ECO:0007669"/>
    <property type="project" value="UniProtKB-UniRule"/>
</dbReference>
<reference evidence="28" key="1">
    <citation type="submission" date="2021-04" db="EMBL/GenBank/DDBJ databases">
        <authorList>
            <consortium name="Wellcome Sanger Institute Data Sharing"/>
        </authorList>
    </citation>
    <scope>NUCLEOTIDE SEQUENCE [LARGE SCALE GENOMIC DNA]</scope>
</reference>
<feature type="region of interest" description="Disordered" evidence="24">
    <location>
        <begin position="34"/>
        <end position="53"/>
    </location>
</feature>
<evidence type="ECO:0000256" key="24">
    <source>
        <dbReference type="SAM" id="MobiDB-lite"/>
    </source>
</evidence>
<dbReference type="Proteomes" id="UP000472265">
    <property type="component" value="Chromosome 8"/>
</dbReference>
<dbReference type="GO" id="GO:0001764">
    <property type="term" value="P:neuron migration"/>
    <property type="evidence" value="ECO:0007669"/>
    <property type="project" value="UniProtKB-ARBA"/>
</dbReference>
<evidence type="ECO:0000313" key="29">
    <source>
        <dbReference type="Proteomes" id="UP000472265"/>
    </source>
</evidence>
<evidence type="ECO:0000256" key="19">
    <source>
        <dbReference type="ARBA" id="ARBA00023180"/>
    </source>
</evidence>
<feature type="domain" description="Cadherin" evidence="27">
    <location>
        <begin position="294"/>
        <end position="406"/>
    </location>
</feature>
<feature type="domain" description="Cadherin" evidence="27">
    <location>
        <begin position="76"/>
        <end position="182"/>
    </location>
</feature>
<dbReference type="GO" id="GO:0005768">
    <property type="term" value="C:endosome"/>
    <property type="evidence" value="ECO:0007669"/>
    <property type="project" value="UniProtKB-SubCell"/>
</dbReference>
<evidence type="ECO:0000256" key="21">
    <source>
        <dbReference type="PROSITE-ProRule" id="PRU00043"/>
    </source>
</evidence>
<accession>A0A671Y7T4</accession>
<keyword evidence="16 25" id="KW-1133">Transmembrane helix</keyword>
<evidence type="ECO:0000256" key="26">
    <source>
        <dbReference type="SAM" id="SignalP"/>
    </source>
</evidence>
<evidence type="ECO:0000256" key="16">
    <source>
        <dbReference type="ARBA" id="ARBA00022989"/>
    </source>
</evidence>
<evidence type="ECO:0000256" key="3">
    <source>
        <dbReference type="ARBA" id="ARBA00004496"/>
    </source>
</evidence>
<feature type="transmembrane region" description="Helical" evidence="25">
    <location>
        <begin position="624"/>
        <end position="644"/>
    </location>
</feature>
<evidence type="ECO:0000256" key="18">
    <source>
        <dbReference type="ARBA" id="ARBA00023136"/>
    </source>
</evidence>
<evidence type="ECO:0000256" key="4">
    <source>
        <dbReference type="ARBA" id="ARBA00004536"/>
    </source>
</evidence>
<feature type="domain" description="Cadherin" evidence="27">
    <location>
        <begin position="407"/>
        <end position="514"/>
    </location>
</feature>
<feature type="region of interest" description="Disordered" evidence="24">
    <location>
        <begin position="769"/>
        <end position="791"/>
    </location>
</feature>
<keyword evidence="9" id="KW-0479">Metal-binding</keyword>
<evidence type="ECO:0000256" key="1">
    <source>
        <dbReference type="ARBA" id="ARBA00004177"/>
    </source>
</evidence>
<evidence type="ECO:0000256" key="13">
    <source>
        <dbReference type="ARBA" id="ARBA00022837"/>
    </source>
</evidence>
<protein>
    <recommendedName>
        <fullName evidence="20">Cadherin-1</fullName>
    </recommendedName>
</protein>
<keyword evidence="29" id="KW-1185">Reference proteome</keyword>
<dbReference type="FunFam" id="2.60.40.60:FF:000095">
    <property type="entry name" value="Cadherin 13"/>
    <property type="match status" value="1"/>
</dbReference>
<dbReference type="PROSITE" id="PS50268">
    <property type="entry name" value="CADHERIN_2"/>
    <property type="match status" value="4"/>
</dbReference>
<evidence type="ECO:0000256" key="23">
    <source>
        <dbReference type="RuleBase" id="RU004357"/>
    </source>
</evidence>
<dbReference type="FunFam" id="2.60.40.60:FF:000022">
    <property type="entry name" value="Cadherin 2"/>
    <property type="match status" value="1"/>
</dbReference>
<evidence type="ECO:0000256" key="5">
    <source>
        <dbReference type="ARBA" id="ARBA00004601"/>
    </source>
</evidence>
<dbReference type="GO" id="GO:0034332">
    <property type="term" value="P:adherens junction organization"/>
    <property type="evidence" value="ECO:0007669"/>
    <property type="project" value="UniProtKB-ARBA"/>
</dbReference>
<dbReference type="GO" id="GO:0007398">
    <property type="term" value="P:ectoderm development"/>
    <property type="evidence" value="ECO:0007669"/>
    <property type="project" value="UniProtKB-ARBA"/>
</dbReference>
<keyword evidence="6" id="KW-1003">Cell membrane</keyword>
<dbReference type="GO" id="GO:0016342">
    <property type="term" value="C:catenin complex"/>
    <property type="evidence" value="ECO:0007669"/>
    <property type="project" value="TreeGrafter"/>
</dbReference>
<evidence type="ECO:0000256" key="9">
    <source>
        <dbReference type="ARBA" id="ARBA00022723"/>
    </source>
</evidence>
<dbReference type="PANTHER" id="PTHR24027:SF319">
    <property type="entry name" value="CADHERIN-1"/>
    <property type="match status" value="1"/>
</dbReference>
<organism evidence="28 29">
    <name type="scientific">Sparus aurata</name>
    <name type="common">Gilthead sea bream</name>
    <dbReference type="NCBI Taxonomy" id="8175"/>
    <lineage>
        <taxon>Eukaryota</taxon>
        <taxon>Metazoa</taxon>
        <taxon>Chordata</taxon>
        <taxon>Craniata</taxon>
        <taxon>Vertebrata</taxon>
        <taxon>Euteleostomi</taxon>
        <taxon>Actinopterygii</taxon>
        <taxon>Neopterygii</taxon>
        <taxon>Teleostei</taxon>
        <taxon>Neoteleostei</taxon>
        <taxon>Acanthomorphata</taxon>
        <taxon>Eupercaria</taxon>
        <taxon>Spariformes</taxon>
        <taxon>Sparidae</taxon>
        <taxon>Sparus</taxon>
    </lineage>
</organism>
<dbReference type="SMART" id="SM00112">
    <property type="entry name" value="CA"/>
    <property type="match status" value="4"/>
</dbReference>
<evidence type="ECO:0000256" key="17">
    <source>
        <dbReference type="ARBA" id="ARBA00023034"/>
    </source>
</evidence>
<evidence type="ECO:0000256" key="25">
    <source>
        <dbReference type="SAM" id="Phobius"/>
    </source>
</evidence>
<feature type="chain" id="PRO_5025470407" description="Cadherin-1" evidence="26">
    <location>
        <begin position="28"/>
        <end position="791"/>
    </location>
</feature>
<dbReference type="GO" id="GO:0045296">
    <property type="term" value="F:cadherin binding"/>
    <property type="evidence" value="ECO:0007669"/>
    <property type="project" value="TreeGrafter"/>
</dbReference>
<evidence type="ECO:0000256" key="15">
    <source>
        <dbReference type="ARBA" id="ARBA00022949"/>
    </source>
</evidence>
<sequence>MGNSRTLRGFFLICQVQFLAFLAAAELQPCCSNKRSNGSDGETPRSKNLENNSALEQFPTIEFPHVSGGLKRMKREWVIPAIDFPENDRGPYPKYMVKIKSSNEDMVAITYKITGPGADEPPEGLFTVDRRSGVLYVTQPLDREKTAKYRLWAHALNEGNKAEEPMELIINVIDQNDNAPTFTQNPFYGGVSESADIGDSIMKVTAVDKDDPQTYNAIIRYEIMTQIPQTPKKNMFAINPVSGAISAAADGLDRETQPEYKLIVKAADMEGRGLTATCTVVISVTDSNDNAPLFTNTFISAVVPENEIGVEVTTLRVTDKDELGSPNANTRYSIIKGNERGDFSIATGPDKMKGILTTAKELDFESSPVFTLLVVVTNEVPFSGPVSTSTATVAVSVVDKNEPPAFSPAEIRVSISEDAKTGSSVADLRAKDPDTDRKQSVRYGLHNDTVRWLSIDKDTGYIAVKSSMDRESQYVKDGRYTVLVLAHDNDTIPATGTGTLIVNLLDVNDHLPVIEQRKVSLCNRDPFPARLDIVDRDGPGHAGPFMVQLQGEHKINWTISTNSTTALAPKRELPPGDYRILMRIYDVGMLYQDSSLDVEVCQCQGAVSTCFIPHSSPRMLNSSLATSVLGAIFGLLLLLLLLLLENIFFYNEEGGGEDDREYDLSQLHRGLDNRPEVVCTEVLPTAMSRPSYRLQLHADEEVGKFIEDNLHAADNDPTAPPYDCLLVFDFEGGGSEADSLSSIESSDSDEEQDFKKLDHWGPRFSRLADLYTGGTEEDDDTETLPGKTEWV</sequence>
<reference evidence="28" key="3">
    <citation type="submission" date="2025-09" db="UniProtKB">
        <authorList>
            <consortium name="Ensembl"/>
        </authorList>
    </citation>
    <scope>IDENTIFICATION</scope>
</reference>
<dbReference type="InterPro" id="IPR015919">
    <property type="entry name" value="Cadherin-like_sf"/>
</dbReference>
<keyword evidence="14 22" id="KW-0130">Cell adhesion</keyword>
<dbReference type="PROSITE" id="PS00232">
    <property type="entry name" value="CADHERIN_1"/>
    <property type="match status" value="2"/>
</dbReference>